<evidence type="ECO:0000256" key="1">
    <source>
        <dbReference type="SAM" id="MobiDB-lite"/>
    </source>
</evidence>
<proteinExistence type="predicted"/>
<dbReference type="PIRSF" id="PIRSF016719">
    <property type="entry name" value="UCP016719"/>
    <property type="match status" value="1"/>
</dbReference>
<dbReference type="STRING" id="290340.AAur_4074"/>
<name>A1RBY0_PAEAT</name>
<gene>
    <name evidence="4" type="ordered locus">AAur_4074</name>
</gene>
<dbReference type="KEGG" id="aau:AAur_4074"/>
<dbReference type="Pfam" id="PF20732">
    <property type="entry name" value="NamZ_C"/>
    <property type="match status" value="1"/>
</dbReference>
<dbReference type="EMBL" id="CP000474">
    <property type="protein sequence ID" value="ABM08453.1"/>
    <property type="molecule type" value="Genomic_DNA"/>
</dbReference>
<organism evidence="4 5">
    <name type="scientific">Paenarthrobacter aurescens (strain TC1)</name>
    <dbReference type="NCBI Taxonomy" id="290340"/>
    <lineage>
        <taxon>Bacteria</taxon>
        <taxon>Bacillati</taxon>
        <taxon>Actinomycetota</taxon>
        <taxon>Actinomycetes</taxon>
        <taxon>Micrococcales</taxon>
        <taxon>Micrococcaceae</taxon>
        <taxon>Paenarthrobacter</taxon>
    </lineage>
</organism>
<dbReference type="PANTHER" id="PTHR42915">
    <property type="entry name" value="HYPOTHETICAL 460 KDA PROTEIN IN FEUA-SIGW INTERGENIC REGION [PRECURSOR]"/>
    <property type="match status" value="1"/>
</dbReference>
<reference evidence="4 5" key="1">
    <citation type="journal article" date="2006" name="PLoS Genet.">
        <title>Secrets of soil survival revealed by the genome sequence of Arthrobacter aurescens TC1.</title>
        <authorList>
            <person name="Mongodin E.F."/>
            <person name="Shapir N."/>
            <person name="Daugherty S.C."/>
            <person name="DeBoy R.T."/>
            <person name="Emerson J.B."/>
            <person name="Shvartzbeyn A."/>
            <person name="Radune D."/>
            <person name="Vamathevan J."/>
            <person name="Riggs F."/>
            <person name="Grinberg V."/>
            <person name="Khouri H."/>
            <person name="Wackett L.P."/>
            <person name="Nelson K.E."/>
            <person name="Sadowsky M.J."/>
        </authorList>
    </citation>
    <scope>NUCLEOTIDE SEQUENCE [LARGE SCALE GENOMIC DNA]</scope>
    <source>
        <strain evidence="4 5">TC1</strain>
    </source>
</reference>
<dbReference type="PANTHER" id="PTHR42915:SF1">
    <property type="entry name" value="PEPTIDOGLYCAN BETA-N-ACETYLMURAMIDASE NAMZ"/>
    <property type="match status" value="1"/>
</dbReference>
<dbReference type="InterPro" id="IPR048502">
    <property type="entry name" value="NamZ_N"/>
</dbReference>
<feature type="domain" description="Peptidoglycan beta-N-acetylmuramidase NamZ C-terminal" evidence="3">
    <location>
        <begin position="290"/>
        <end position="441"/>
    </location>
</feature>
<dbReference type="Gene3D" id="3.90.1150.140">
    <property type="match status" value="1"/>
</dbReference>
<keyword evidence="5" id="KW-1185">Reference proteome</keyword>
<dbReference type="eggNOG" id="COG3876">
    <property type="taxonomic scope" value="Bacteria"/>
</dbReference>
<dbReference type="GO" id="GO:0033922">
    <property type="term" value="F:peptidoglycan beta-N-acetylmuramidase activity"/>
    <property type="evidence" value="ECO:0007669"/>
    <property type="project" value="InterPro"/>
</dbReference>
<dbReference type="PROSITE" id="PS51318">
    <property type="entry name" value="TAT"/>
    <property type="match status" value="1"/>
</dbReference>
<dbReference type="Proteomes" id="UP000000637">
    <property type="component" value="Chromosome"/>
</dbReference>
<feature type="region of interest" description="Disordered" evidence="1">
    <location>
        <begin position="41"/>
        <end position="60"/>
    </location>
</feature>
<dbReference type="Gene3D" id="3.40.50.12170">
    <property type="entry name" value="Uncharacterised protein PF07075, DUF1343"/>
    <property type="match status" value="1"/>
</dbReference>
<evidence type="ECO:0000259" key="2">
    <source>
        <dbReference type="Pfam" id="PF07075"/>
    </source>
</evidence>
<dbReference type="InterPro" id="IPR008302">
    <property type="entry name" value="NamZ"/>
</dbReference>
<evidence type="ECO:0000313" key="4">
    <source>
        <dbReference type="EMBL" id="ABM08453.1"/>
    </source>
</evidence>
<dbReference type="Pfam" id="PF07075">
    <property type="entry name" value="NamZ_N"/>
    <property type="match status" value="1"/>
</dbReference>
<evidence type="ECO:0000259" key="3">
    <source>
        <dbReference type="Pfam" id="PF20732"/>
    </source>
</evidence>
<dbReference type="InterPro" id="IPR048503">
    <property type="entry name" value="NamZ_C"/>
</dbReference>
<dbReference type="AlphaFoldDB" id="A1RBY0"/>
<dbReference type="InterPro" id="IPR006311">
    <property type="entry name" value="TAT_signal"/>
</dbReference>
<sequence>MSCHSLPSKGFFMALDRRKLLHASGLAAAAAVVAPFAPGAAASTNPSAQNRPGKPGAPVSGADVAAATNWSIFAGRKVGVITNPTGVLANFRSIVDDMADKGVDVGAVFGPEHGFRGTAQDGASEGTSVDPRTGITVYDSYGANVADYVGFFEASGVDTICFDIQDVGARFYTYIWTMWGAMQAASQKGATFVVLDRPNPIGGQARGPVLQKGFESGVGQLGIALQHGMTVGELAKYFNAVHLPAAGLTPIQDLQVVEVQGWRRDMTGPDNRAAWILPSPNMPTPETATLYPGTALFEATNMSEGRGTTRPFELIGAPYVDYRWAEALNSKGLAGVTFREAYFQPTLSKNQGLICGGVQVHITDPTRVEALEVGTHMLVEAKRLYPGFGWRGDGGRWMGLLSGSARFAEQLDAGADAKTIMDSWRSELDQFVRETRAYLLYNGKR</sequence>
<evidence type="ECO:0000313" key="5">
    <source>
        <dbReference type="Proteomes" id="UP000000637"/>
    </source>
</evidence>
<protein>
    <recommendedName>
        <fullName evidence="6">DUF1343 domain-containing protein</fullName>
    </recommendedName>
</protein>
<accession>A1RBY0</accession>
<evidence type="ECO:0008006" key="6">
    <source>
        <dbReference type="Google" id="ProtNLM"/>
    </source>
</evidence>
<dbReference type="HOGENOM" id="CLU_033227_1_0_11"/>
<feature type="domain" description="Peptidoglycan beta-N-acetylmuramidase NamZ N-terminal" evidence="2">
    <location>
        <begin position="78"/>
        <end position="285"/>
    </location>
</feature>